<evidence type="ECO:0000313" key="3">
    <source>
        <dbReference type="Proteomes" id="UP000195719"/>
    </source>
</evidence>
<accession>A0A1Y6MDX0</accession>
<name>A0A1Y6MDX0_9GAMM</name>
<reference evidence="3" key="1">
    <citation type="submission" date="2017-06" db="EMBL/GenBank/DDBJ databases">
        <authorList>
            <person name="Rodrigo-Torres L."/>
            <person name="Arahal R.D."/>
            <person name="Lucena T."/>
        </authorList>
    </citation>
    <scope>NUCLEOTIDE SEQUENCE [LARGE SCALE GENOMIC DNA]</scope>
    <source>
        <strain evidence="3">CECT 9192</strain>
    </source>
</reference>
<evidence type="ECO:0008006" key="4">
    <source>
        <dbReference type="Google" id="ProtNLM"/>
    </source>
</evidence>
<organism evidence="2 3">
    <name type="scientific">Photobacterium andalusiense</name>
    <dbReference type="NCBI Taxonomy" id="2204296"/>
    <lineage>
        <taxon>Bacteria</taxon>
        <taxon>Pseudomonadati</taxon>
        <taxon>Pseudomonadota</taxon>
        <taxon>Gammaproteobacteria</taxon>
        <taxon>Vibrionales</taxon>
        <taxon>Vibrionaceae</taxon>
        <taxon>Photobacterium</taxon>
    </lineage>
</organism>
<dbReference type="EMBL" id="FYAJ01000001">
    <property type="protein sequence ID" value="SMY33431.1"/>
    <property type="molecule type" value="Genomic_DNA"/>
</dbReference>
<dbReference type="AlphaFoldDB" id="A0A1Y6MDX0"/>
<keyword evidence="3" id="KW-1185">Reference proteome</keyword>
<keyword evidence="1" id="KW-1133">Transmembrane helix</keyword>
<evidence type="ECO:0000256" key="1">
    <source>
        <dbReference type="SAM" id="Phobius"/>
    </source>
</evidence>
<sequence length="30" mass="3248">MMNIELKIALVTVTITLFTLASYGLVALHA</sequence>
<keyword evidence="1" id="KW-0472">Membrane</keyword>
<gene>
    <name evidence="2" type="ORF">PAND9192_00937</name>
</gene>
<feature type="transmembrane region" description="Helical" evidence="1">
    <location>
        <begin position="6"/>
        <end position="28"/>
    </location>
</feature>
<dbReference type="Proteomes" id="UP000195719">
    <property type="component" value="Unassembled WGS sequence"/>
</dbReference>
<evidence type="ECO:0000313" key="2">
    <source>
        <dbReference type="EMBL" id="SMY33431.1"/>
    </source>
</evidence>
<protein>
    <recommendedName>
        <fullName evidence="4">YnhF family membrane protein</fullName>
    </recommendedName>
</protein>
<keyword evidence="1" id="KW-0812">Transmembrane</keyword>
<proteinExistence type="predicted"/>